<evidence type="ECO:0000313" key="6">
    <source>
        <dbReference type="Proteomes" id="UP000663829"/>
    </source>
</evidence>
<dbReference type="EMBL" id="CAJOBC010001324">
    <property type="protein sequence ID" value="CAF3671766.1"/>
    <property type="molecule type" value="Genomic_DNA"/>
</dbReference>
<evidence type="ECO:0000313" key="2">
    <source>
        <dbReference type="EMBL" id="CAF0886655.1"/>
    </source>
</evidence>
<dbReference type="Proteomes" id="UP000677228">
    <property type="component" value="Unassembled WGS sequence"/>
</dbReference>
<dbReference type="OrthoDB" id="9996810at2759"/>
<accession>A0A813YN37</accession>
<comment type="caution">
    <text evidence="2">The sequence shown here is derived from an EMBL/GenBank/DDBJ whole genome shotgun (WGS) entry which is preliminary data.</text>
</comment>
<dbReference type="Proteomes" id="UP000681722">
    <property type="component" value="Unassembled WGS sequence"/>
</dbReference>
<dbReference type="EMBL" id="CAJNOK010003296">
    <property type="protein sequence ID" value="CAF0895640.1"/>
    <property type="molecule type" value="Genomic_DNA"/>
</dbReference>
<dbReference type="Proteomes" id="UP000663829">
    <property type="component" value="Unassembled WGS sequence"/>
</dbReference>
<dbReference type="Proteomes" id="UP000682733">
    <property type="component" value="Unassembled WGS sequence"/>
</dbReference>
<keyword evidence="6" id="KW-1185">Reference proteome</keyword>
<reference evidence="2" key="1">
    <citation type="submission" date="2021-02" db="EMBL/GenBank/DDBJ databases">
        <authorList>
            <person name="Nowell W R."/>
        </authorList>
    </citation>
    <scope>NUCLEOTIDE SEQUENCE</scope>
</reference>
<dbReference type="AlphaFoldDB" id="A0A813YN37"/>
<sequence length="96" mass="11082">MKDGYGDQYNETNSITISEIVSSSLETFSFVQDLTTPSECIPKPVIFRPDYPSNLRIRCQPFGADDPKSSPSVERHHKKSKKEKKRKRLKTEYDDN</sequence>
<evidence type="ECO:0000256" key="1">
    <source>
        <dbReference type="SAM" id="MobiDB-lite"/>
    </source>
</evidence>
<name>A0A813YN37_9BILA</name>
<feature type="compositionally biased region" description="Basic residues" evidence="1">
    <location>
        <begin position="75"/>
        <end position="89"/>
    </location>
</feature>
<evidence type="ECO:0000313" key="5">
    <source>
        <dbReference type="EMBL" id="CAF3677182.1"/>
    </source>
</evidence>
<protein>
    <submittedName>
        <fullName evidence="2">Uncharacterized protein</fullName>
    </submittedName>
</protein>
<proteinExistence type="predicted"/>
<evidence type="ECO:0000313" key="3">
    <source>
        <dbReference type="EMBL" id="CAF0895640.1"/>
    </source>
</evidence>
<evidence type="ECO:0000313" key="4">
    <source>
        <dbReference type="EMBL" id="CAF3671766.1"/>
    </source>
</evidence>
<dbReference type="EMBL" id="CAJOBA010003297">
    <property type="protein sequence ID" value="CAF3677182.1"/>
    <property type="molecule type" value="Genomic_DNA"/>
</dbReference>
<organism evidence="2 6">
    <name type="scientific">Didymodactylos carnosus</name>
    <dbReference type="NCBI Taxonomy" id="1234261"/>
    <lineage>
        <taxon>Eukaryota</taxon>
        <taxon>Metazoa</taxon>
        <taxon>Spiralia</taxon>
        <taxon>Gnathifera</taxon>
        <taxon>Rotifera</taxon>
        <taxon>Eurotatoria</taxon>
        <taxon>Bdelloidea</taxon>
        <taxon>Philodinida</taxon>
        <taxon>Philodinidae</taxon>
        <taxon>Didymodactylos</taxon>
    </lineage>
</organism>
<dbReference type="EMBL" id="CAJNOQ010001324">
    <property type="protein sequence ID" value="CAF0886655.1"/>
    <property type="molecule type" value="Genomic_DNA"/>
</dbReference>
<feature type="region of interest" description="Disordered" evidence="1">
    <location>
        <begin position="58"/>
        <end position="96"/>
    </location>
</feature>
<gene>
    <name evidence="2" type="ORF">GPM918_LOCUS7897</name>
    <name evidence="3" type="ORF">OVA965_LOCUS9354</name>
    <name evidence="4" type="ORF">SRO942_LOCUS7897</name>
    <name evidence="5" type="ORF">TMI583_LOCUS9350</name>
</gene>